<evidence type="ECO:0008006" key="3">
    <source>
        <dbReference type="Google" id="ProtNLM"/>
    </source>
</evidence>
<dbReference type="EMBL" id="MU251657">
    <property type="protein sequence ID" value="KAG9230617.1"/>
    <property type="molecule type" value="Genomic_DNA"/>
</dbReference>
<dbReference type="InterPro" id="IPR032466">
    <property type="entry name" value="Metal_Hydrolase"/>
</dbReference>
<evidence type="ECO:0000313" key="2">
    <source>
        <dbReference type="Proteomes" id="UP000824998"/>
    </source>
</evidence>
<protein>
    <recommendedName>
        <fullName evidence="3">Cut9 interacting protein Scn1</fullName>
    </recommendedName>
</protein>
<dbReference type="PANTHER" id="PTHR47345:SF1">
    <property type="entry name" value="CUT9-INTERACTING PROTEIN SCN1"/>
    <property type="match status" value="1"/>
</dbReference>
<dbReference type="OrthoDB" id="413993at2759"/>
<dbReference type="GO" id="GO:0016788">
    <property type="term" value="F:hydrolase activity, acting on ester bonds"/>
    <property type="evidence" value="ECO:0007669"/>
    <property type="project" value="InterPro"/>
</dbReference>
<dbReference type="SUPFAM" id="SSF51556">
    <property type="entry name" value="Metallo-dependent hydrolases"/>
    <property type="match status" value="1"/>
</dbReference>
<organism evidence="1 2">
    <name type="scientific">Amylocarpus encephaloides</name>
    <dbReference type="NCBI Taxonomy" id="45428"/>
    <lineage>
        <taxon>Eukaryota</taxon>
        <taxon>Fungi</taxon>
        <taxon>Dikarya</taxon>
        <taxon>Ascomycota</taxon>
        <taxon>Pezizomycotina</taxon>
        <taxon>Leotiomycetes</taxon>
        <taxon>Helotiales</taxon>
        <taxon>Helotiales incertae sedis</taxon>
        <taxon>Amylocarpus</taxon>
    </lineage>
</organism>
<dbReference type="InterPro" id="IPR001130">
    <property type="entry name" value="TatD-like"/>
</dbReference>
<reference evidence="1" key="1">
    <citation type="journal article" date="2021" name="IMA Fungus">
        <title>Genomic characterization of three marine fungi, including Emericellopsis atlantica sp. nov. with signatures of a generalist lifestyle and marine biomass degradation.</title>
        <authorList>
            <person name="Hagestad O.C."/>
            <person name="Hou L."/>
            <person name="Andersen J.H."/>
            <person name="Hansen E.H."/>
            <person name="Altermark B."/>
            <person name="Li C."/>
            <person name="Kuhnert E."/>
            <person name="Cox R.J."/>
            <person name="Crous P.W."/>
            <person name="Spatafora J.W."/>
            <person name="Lail K."/>
            <person name="Amirebrahimi M."/>
            <person name="Lipzen A."/>
            <person name="Pangilinan J."/>
            <person name="Andreopoulos W."/>
            <person name="Hayes R.D."/>
            <person name="Ng V."/>
            <person name="Grigoriev I.V."/>
            <person name="Jackson S.A."/>
            <person name="Sutton T.D.S."/>
            <person name="Dobson A.D.W."/>
            <person name="Rama T."/>
        </authorList>
    </citation>
    <scope>NUCLEOTIDE SEQUENCE</scope>
    <source>
        <strain evidence="1">TRa018bII</strain>
    </source>
</reference>
<keyword evidence="2" id="KW-1185">Reference proteome</keyword>
<sequence length="400" mass="45170">MPSLSPWEEAPFPWHLGVYDAHCHPTDKMELVSGMEGMKTRVLTVMATREEDQELVARVAEAHGLKASSPSDLENLPRNECMVPGFGWHPWFSHQMYDDTAAMQTDAHSEEFKINHYDSVLTPTAKPEDIEFVKHLPAPRPLKEFLAKAKANLKRFPLAIVGEIGLDKGFRLPTTWSADLEGSRDHTLTPGGREGRSLSRYRVQMSHQRVIFQAQLQLAGEMQRAVSVHGVQGHGILFETLKASWQGYEKAVLSKREKKISNVPETPTDEAQKEMNNQPMPFPPRICLHSYSGTAELLKLYCHPSVPAEIFFSFSEAINMSTEGSAEAKAVEVIKAVPDDRILVESDLHMAGAIMDEKLEQMARRICQIKCWTPEEGVKRLGDNWMRFVFGTWRTPPPRN</sequence>
<name>A0A9P7YBX8_9HELO</name>
<gene>
    <name evidence="1" type="ORF">BJ875DRAFT_149840</name>
</gene>
<accession>A0A9P7YBX8</accession>
<proteinExistence type="predicted"/>
<dbReference type="AlphaFoldDB" id="A0A9P7YBX8"/>
<evidence type="ECO:0000313" key="1">
    <source>
        <dbReference type="EMBL" id="KAG9230617.1"/>
    </source>
</evidence>
<comment type="caution">
    <text evidence="1">The sequence shown here is derived from an EMBL/GenBank/DDBJ whole genome shotgun (WGS) entry which is preliminary data.</text>
</comment>
<dbReference type="Gene3D" id="3.20.20.140">
    <property type="entry name" value="Metal-dependent hydrolases"/>
    <property type="match status" value="1"/>
</dbReference>
<dbReference type="InterPro" id="IPR053044">
    <property type="entry name" value="Metallo-hydrolase/TatD-type"/>
</dbReference>
<dbReference type="Pfam" id="PF01026">
    <property type="entry name" value="TatD_DNase"/>
    <property type="match status" value="1"/>
</dbReference>
<dbReference type="Proteomes" id="UP000824998">
    <property type="component" value="Unassembled WGS sequence"/>
</dbReference>
<dbReference type="PANTHER" id="PTHR47345">
    <property type="entry name" value="CUT9-INTERACTING PROTEIN SCN1"/>
    <property type="match status" value="1"/>
</dbReference>